<keyword evidence="3" id="KW-1185">Reference proteome</keyword>
<dbReference type="SUPFAM" id="SSF51445">
    <property type="entry name" value="(Trans)glycosidases"/>
    <property type="match status" value="1"/>
</dbReference>
<evidence type="ECO:0000313" key="2">
    <source>
        <dbReference type="EMBL" id="PSG88200.1"/>
    </source>
</evidence>
<comment type="caution">
    <text evidence="2">The sequence shown here is derived from an EMBL/GenBank/DDBJ whole genome shotgun (WGS) entry which is preliminary data.</text>
</comment>
<dbReference type="AlphaFoldDB" id="A0A2T1N8K5"/>
<proteinExistence type="predicted"/>
<evidence type="ECO:0000259" key="1">
    <source>
        <dbReference type="Pfam" id="PF03537"/>
    </source>
</evidence>
<dbReference type="OrthoDB" id="10730at2"/>
<dbReference type="EMBL" id="PXOQ01000009">
    <property type="protein sequence ID" value="PSG88200.1"/>
    <property type="molecule type" value="Genomic_DNA"/>
</dbReference>
<dbReference type="Pfam" id="PF03537">
    <property type="entry name" value="Glyco_hydro_114"/>
    <property type="match status" value="1"/>
</dbReference>
<dbReference type="Proteomes" id="UP000238426">
    <property type="component" value="Unassembled WGS sequence"/>
</dbReference>
<dbReference type="PANTHER" id="PTHR35882">
    <property type="entry name" value="PELA"/>
    <property type="match status" value="1"/>
</dbReference>
<dbReference type="Gene3D" id="3.20.20.70">
    <property type="entry name" value="Aldolase class I"/>
    <property type="match status" value="1"/>
</dbReference>
<accession>A0A2T1N8K5</accession>
<dbReference type="InterPro" id="IPR017853">
    <property type="entry name" value="GH"/>
</dbReference>
<dbReference type="PANTHER" id="PTHR35882:SF2">
    <property type="entry name" value="PELA"/>
    <property type="match status" value="1"/>
</dbReference>
<sequence length="273" mass="31325">MIIITMRLTKLTLILMLFFNGLMAQNTSVKSLFCYGDIVPAQVTGFDYVVLESAWFTSEEVLFFKNENKNVLAYISLGEVSETAAFYATISSETLGKNTIWDSHVLDIEAVKTQEVLLQEIEKIVVNKRFDGLFIDNIDNYTIYGPTPQKKEALISFLKALKTLYPELKVMQNAGLEILEETYHFIDAVAVESIASDYDFDKNNYRLRDKKTFKSRLNLVKSSAKTYQLPIIAIEYANSKVLKTKIEKRLKTSKLSLFIGQIDLQKIPNWYFK</sequence>
<organism evidence="2 3">
    <name type="scientific">Aurantibacter aestuarii</name>
    <dbReference type="NCBI Taxonomy" id="1266046"/>
    <lineage>
        <taxon>Bacteria</taxon>
        <taxon>Pseudomonadati</taxon>
        <taxon>Bacteroidota</taxon>
        <taxon>Flavobacteriia</taxon>
        <taxon>Flavobacteriales</taxon>
        <taxon>Flavobacteriaceae</taxon>
        <taxon>Aurantibacter</taxon>
    </lineage>
</organism>
<name>A0A2T1N8K5_9FLAO</name>
<protein>
    <recommendedName>
        <fullName evidence="1">Glycoside-hydrolase family GH114 TIM-barrel domain-containing protein</fullName>
    </recommendedName>
</protein>
<feature type="domain" description="Glycoside-hydrolase family GH114 TIM-barrel" evidence="1">
    <location>
        <begin position="58"/>
        <end position="264"/>
    </location>
</feature>
<dbReference type="InterPro" id="IPR004352">
    <property type="entry name" value="GH114_TIM-barrel"/>
</dbReference>
<evidence type="ECO:0000313" key="3">
    <source>
        <dbReference type="Proteomes" id="UP000238426"/>
    </source>
</evidence>
<dbReference type="InterPro" id="IPR013785">
    <property type="entry name" value="Aldolase_TIM"/>
</dbReference>
<gene>
    <name evidence="2" type="ORF">C7H52_07800</name>
</gene>
<reference evidence="2 3" key="1">
    <citation type="submission" date="2018-03" db="EMBL/GenBank/DDBJ databases">
        <title>Mesoflavibacter sp. HG37 and Mesoflavibacter sp. HG96 sp.nov., two marine bacteria isolated from seawater of Western Pacific Ocean.</title>
        <authorList>
            <person name="Cheng H."/>
            <person name="Wu Y.-H."/>
            <person name="Guo L.-L."/>
            <person name="Xu X.-W."/>
        </authorList>
    </citation>
    <scope>NUCLEOTIDE SEQUENCE [LARGE SCALE GENOMIC DNA]</scope>
    <source>
        <strain evidence="2 3">KCTC 32269</strain>
    </source>
</reference>